<keyword evidence="1" id="KW-0889">Transcription antitermination</keyword>
<dbReference type="InterPro" id="IPR008991">
    <property type="entry name" value="Translation_prot_SH3-like_sf"/>
</dbReference>
<evidence type="ECO:0000259" key="4">
    <source>
        <dbReference type="SMART" id="SM00738"/>
    </source>
</evidence>
<dbReference type="SUPFAM" id="SSF50104">
    <property type="entry name" value="Translation proteins SH3-like domain"/>
    <property type="match status" value="1"/>
</dbReference>
<dbReference type="CDD" id="cd06091">
    <property type="entry name" value="KOW_NusG"/>
    <property type="match status" value="1"/>
</dbReference>
<dbReference type="InterPro" id="IPR014722">
    <property type="entry name" value="Rib_uL2_dom2"/>
</dbReference>
<dbReference type="AlphaFoldDB" id="A0A5B6V3S1"/>
<protein>
    <submittedName>
        <fullName evidence="5">Plastid transcriptionally active isoform 2</fullName>
    </submittedName>
</protein>
<dbReference type="CDD" id="cd09890">
    <property type="entry name" value="NGN_plant"/>
    <property type="match status" value="1"/>
</dbReference>
<dbReference type="InterPro" id="IPR006645">
    <property type="entry name" value="NGN-like_dom"/>
</dbReference>
<evidence type="ECO:0000256" key="2">
    <source>
        <dbReference type="ARBA" id="ARBA00023015"/>
    </source>
</evidence>
<dbReference type="InterPro" id="IPR036735">
    <property type="entry name" value="NGN_dom_sf"/>
</dbReference>
<gene>
    <name evidence="5" type="ORF">EPI10_008115</name>
</gene>
<evidence type="ECO:0000313" key="5">
    <source>
        <dbReference type="EMBL" id="KAA3463795.1"/>
    </source>
</evidence>
<dbReference type="Proteomes" id="UP000325315">
    <property type="component" value="Unassembled WGS sequence"/>
</dbReference>
<evidence type="ECO:0000256" key="3">
    <source>
        <dbReference type="ARBA" id="ARBA00023163"/>
    </source>
</evidence>
<dbReference type="GO" id="GO:0006354">
    <property type="term" value="P:DNA-templated transcription elongation"/>
    <property type="evidence" value="ECO:0007669"/>
    <property type="project" value="InterPro"/>
</dbReference>
<dbReference type="PANTHER" id="PTHR30265">
    <property type="entry name" value="RHO-INTERACTING TRANSCRIPTION TERMINATION FACTOR NUSG"/>
    <property type="match status" value="1"/>
</dbReference>
<dbReference type="Pfam" id="PF02357">
    <property type="entry name" value="NusG"/>
    <property type="match status" value="1"/>
</dbReference>
<dbReference type="InterPro" id="IPR043425">
    <property type="entry name" value="NusG-like"/>
</dbReference>
<dbReference type="Gene3D" id="2.30.30.30">
    <property type="match status" value="1"/>
</dbReference>
<name>A0A5B6V3S1_9ROSI</name>
<keyword evidence="3" id="KW-0804">Transcription</keyword>
<sequence>MKQGLLLWSPCYLSPPSFHSISLKIPSTKHTSRLAPISASLDLTDAQVQLQQQLSARERRQLRNERRESKSGYNWREEVEERLIKKPKKRYTSWTEELNLDNLAHLGPQWWVVRVSRVRGLETAEVTARVLARNFPNIEFKIYTPAVQEKKRLKNGSISVKPKPLFPGCVFLRCVLNKEIHDFIRECDGVGGFVGSKVGNTKRQINKPRPISFDDMEAIFRQAKVEQEKADQAFQEEQQGENALMSDKMNIEYNVDSNGVTSSVLDTKPKRQNKKKSDTVANGAKYSKQLVPGSKVRVLSGNFAEFIGCLKKLNRKTGKATVGFTLFGKETLVDLDVKDVVLETNGFAQADTWLLLGLELQPKGSCTPSLNCSFHYIFLGSGLLGTALCCTVKWNLLLLHCPLWVPTSPQGPMGAQRRRFRIMLSDMVQRTGLGHDTDYMVCLGLNGGPPVLQI</sequence>
<dbReference type="PANTHER" id="PTHR30265:SF4">
    <property type="entry name" value="KOW MOTIF FAMILY PROTEIN, EXPRESSED"/>
    <property type="match status" value="1"/>
</dbReference>
<dbReference type="OrthoDB" id="8300383at2759"/>
<dbReference type="SUPFAM" id="SSF82679">
    <property type="entry name" value="N-utilization substance G protein NusG, N-terminal domain"/>
    <property type="match status" value="1"/>
</dbReference>
<dbReference type="EMBL" id="SMMG02000008">
    <property type="protein sequence ID" value="KAA3463795.1"/>
    <property type="molecule type" value="Genomic_DNA"/>
</dbReference>
<proteinExistence type="predicted"/>
<accession>A0A5B6V3S1</accession>
<dbReference type="Gene3D" id="3.30.70.940">
    <property type="entry name" value="NusG, N-terminal domain"/>
    <property type="match status" value="1"/>
</dbReference>
<organism evidence="5 6">
    <name type="scientific">Gossypium australe</name>
    <dbReference type="NCBI Taxonomy" id="47621"/>
    <lineage>
        <taxon>Eukaryota</taxon>
        <taxon>Viridiplantae</taxon>
        <taxon>Streptophyta</taxon>
        <taxon>Embryophyta</taxon>
        <taxon>Tracheophyta</taxon>
        <taxon>Spermatophyta</taxon>
        <taxon>Magnoliopsida</taxon>
        <taxon>eudicotyledons</taxon>
        <taxon>Gunneridae</taxon>
        <taxon>Pentapetalae</taxon>
        <taxon>rosids</taxon>
        <taxon>malvids</taxon>
        <taxon>Malvales</taxon>
        <taxon>Malvaceae</taxon>
        <taxon>Malvoideae</taxon>
        <taxon>Gossypium</taxon>
    </lineage>
</organism>
<dbReference type="SMART" id="SM00738">
    <property type="entry name" value="NGN"/>
    <property type="match status" value="1"/>
</dbReference>
<keyword evidence="6" id="KW-1185">Reference proteome</keyword>
<dbReference type="GO" id="GO:0031564">
    <property type="term" value="P:transcription antitermination"/>
    <property type="evidence" value="ECO:0007669"/>
    <property type="project" value="UniProtKB-KW"/>
</dbReference>
<keyword evidence="2" id="KW-0805">Transcription regulation</keyword>
<evidence type="ECO:0000256" key="1">
    <source>
        <dbReference type="ARBA" id="ARBA00022814"/>
    </source>
</evidence>
<comment type="caution">
    <text evidence="5">The sequence shown here is derived from an EMBL/GenBank/DDBJ whole genome shotgun (WGS) entry which is preliminary data.</text>
</comment>
<reference evidence="6" key="1">
    <citation type="journal article" date="2019" name="Plant Biotechnol. J.">
        <title>Genome sequencing of the Australian wild diploid species Gossypium australe highlights disease resistance and delayed gland morphogenesis.</title>
        <authorList>
            <person name="Cai Y."/>
            <person name="Cai X."/>
            <person name="Wang Q."/>
            <person name="Wang P."/>
            <person name="Zhang Y."/>
            <person name="Cai C."/>
            <person name="Xu Y."/>
            <person name="Wang K."/>
            <person name="Zhou Z."/>
            <person name="Wang C."/>
            <person name="Geng S."/>
            <person name="Li B."/>
            <person name="Dong Q."/>
            <person name="Hou Y."/>
            <person name="Wang H."/>
            <person name="Ai P."/>
            <person name="Liu Z."/>
            <person name="Yi F."/>
            <person name="Sun M."/>
            <person name="An G."/>
            <person name="Cheng J."/>
            <person name="Zhang Y."/>
            <person name="Shi Q."/>
            <person name="Xie Y."/>
            <person name="Shi X."/>
            <person name="Chang Y."/>
            <person name="Huang F."/>
            <person name="Chen Y."/>
            <person name="Hong S."/>
            <person name="Mi L."/>
            <person name="Sun Q."/>
            <person name="Zhang L."/>
            <person name="Zhou B."/>
            <person name="Peng R."/>
            <person name="Zhang X."/>
            <person name="Liu F."/>
        </authorList>
    </citation>
    <scope>NUCLEOTIDE SEQUENCE [LARGE SCALE GENOMIC DNA]</scope>
    <source>
        <strain evidence="6">cv. PA1801</strain>
    </source>
</reference>
<evidence type="ECO:0000313" key="6">
    <source>
        <dbReference type="Proteomes" id="UP000325315"/>
    </source>
</evidence>
<feature type="domain" description="NusG-like N-terminal" evidence="4">
    <location>
        <begin position="107"/>
        <end position="223"/>
    </location>
</feature>